<sequence length="541" mass="61408">MKIKIIKLSKKINKFILVGFLFFNLIGSSQEWVIRYNGEDNLPDGAKAIVIDRNGNIYVTGASTGRNSFLDIVTIKYRPNGEVCWITRFNGPDNYDDIPAKLILDKKGNLYITGTTYYRRGMIVESDFVTLKYDTSGNLIWVVFYDGPGSSYYDYDQAVSLITDSLGNIYVIGQSSGGISTFLDYALIKYDSLGRTLWVRRYETEYWDQPWDIILDDSNNIYITGGSGGGGPTHYDYLTLKYSQDGVLLGAMLYSGPALNFDVARALSLDYQKNIYVTGTSWLSSNGRMGIVTIKYNPEGRMVWEAIYPDAEAQDILVKGNNIYILGNAITASGSDILLVKYNSNGSEIWSQTYNGPVSGDDYGVKIVLDNLENIYLTGISPGENGNDYVIIKYDSGGQRLWIRRYDWGNDDNPYDIEIDTFNNILITGESYDTLTSWDYLTIKYSNTSEIVEKENLISKIDLKIIQELEIIKIEYWLPRKTKMALKFYNPLGKLVKIISKIEEKGNHTEYLRKNNLNNGIYLLVLEIPYSKIIKKFPVLK</sequence>
<dbReference type="Pfam" id="PF06739">
    <property type="entry name" value="SBBP"/>
    <property type="match status" value="2"/>
</dbReference>
<dbReference type="Gene3D" id="2.120.10.30">
    <property type="entry name" value="TolB, C-terminal domain"/>
    <property type="match status" value="1"/>
</dbReference>
<proteinExistence type="predicted"/>
<dbReference type="SUPFAM" id="SSF63829">
    <property type="entry name" value="Calcium-dependent phosphotriesterase"/>
    <property type="match status" value="1"/>
</dbReference>
<name>A0A7V4CHW8_UNCW3</name>
<dbReference type="AlphaFoldDB" id="A0A7V4CHW8"/>
<comment type="caution">
    <text evidence="1">The sequence shown here is derived from an EMBL/GenBank/DDBJ whole genome shotgun (WGS) entry which is preliminary data.</text>
</comment>
<dbReference type="InterPro" id="IPR011042">
    <property type="entry name" value="6-blade_b-propeller_TolB-like"/>
</dbReference>
<accession>A0A7V4CHW8</accession>
<dbReference type="EMBL" id="DTBX01000089">
    <property type="protein sequence ID" value="HGQ55322.1"/>
    <property type="molecule type" value="Genomic_DNA"/>
</dbReference>
<protein>
    <recommendedName>
        <fullName evidence="2">T9SS type A sorting domain-containing protein</fullName>
    </recommendedName>
</protein>
<dbReference type="SUPFAM" id="SSF101898">
    <property type="entry name" value="NHL repeat"/>
    <property type="match status" value="1"/>
</dbReference>
<organism evidence="1">
    <name type="scientific">candidate division WOR-3 bacterium</name>
    <dbReference type="NCBI Taxonomy" id="2052148"/>
    <lineage>
        <taxon>Bacteria</taxon>
        <taxon>Bacteria division WOR-3</taxon>
    </lineage>
</organism>
<dbReference type="PANTHER" id="PTHR35580:SF1">
    <property type="entry name" value="PHYTASE-LIKE DOMAIN-CONTAINING PROTEIN"/>
    <property type="match status" value="1"/>
</dbReference>
<dbReference type="PANTHER" id="PTHR35580">
    <property type="entry name" value="CELL SURFACE GLYCOPROTEIN (S-LAYER PROTEIN)-LIKE PROTEIN"/>
    <property type="match status" value="1"/>
</dbReference>
<gene>
    <name evidence="1" type="ORF">ENU28_02525</name>
</gene>
<evidence type="ECO:0000313" key="1">
    <source>
        <dbReference type="EMBL" id="HGQ55322.1"/>
    </source>
</evidence>
<evidence type="ECO:0008006" key="2">
    <source>
        <dbReference type="Google" id="ProtNLM"/>
    </source>
</evidence>
<dbReference type="InterPro" id="IPR052918">
    <property type="entry name" value="Motility_Chemotaxis_Reg"/>
</dbReference>
<reference evidence="1" key="1">
    <citation type="journal article" date="2020" name="mSystems">
        <title>Genome- and Community-Level Interaction Insights into Carbon Utilization and Element Cycling Functions of Hydrothermarchaeota in Hydrothermal Sediment.</title>
        <authorList>
            <person name="Zhou Z."/>
            <person name="Liu Y."/>
            <person name="Xu W."/>
            <person name="Pan J."/>
            <person name="Luo Z.H."/>
            <person name="Li M."/>
        </authorList>
    </citation>
    <scope>NUCLEOTIDE SEQUENCE [LARGE SCALE GENOMIC DNA]</scope>
    <source>
        <strain evidence="1">SpSt-655</strain>
    </source>
</reference>
<dbReference type="InterPro" id="IPR010620">
    <property type="entry name" value="SBBP_repeat"/>
</dbReference>